<dbReference type="AlphaFoldDB" id="A0A6C2USI3"/>
<keyword evidence="3" id="KW-1185">Reference proteome</keyword>
<reference evidence="2 3" key="1">
    <citation type="submission" date="2019-04" db="EMBL/GenBank/DDBJ databases">
        <authorList>
            <person name="Van Vliet M D."/>
        </authorList>
    </citation>
    <scope>NUCLEOTIDE SEQUENCE [LARGE SCALE GENOMIC DNA]</scope>
    <source>
        <strain evidence="2 3">F21</strain>
    </source>
</reference>
<sequence length="530" mass="58218">MTRLQFILAASAFLWVNLAIAQAVPQPTFTVRATSAPPYSATGELFILQTDTNTTALVNPVLVVEGFDIGNSMDWPELYDLLNKENLVTDLQSYGRDLIVLNFGDSTADILANSALTEAAVNYVNSHRSNPSDKFTAIGASLGGLTLRKALVGLPYHDVNTWISFDAPHEGANLPLGVQEFFEYFSTVNLPTFDPIREFLLSLDTPAARQMLLVHHSHSPDAPAGASAPERQEFVNTMTAAGYPANCKTIAISNGSGYGEKLPFNPGDLMLHWEYNGGGFLDPNIDADIYALPQSDNAASTVFYGDFDAFLFGRPEKTVNTYHPLSLDNAPGGYRTTFFQIFTNLPPDYIDGDDYIASTNHCFIPTVSALGIPIENIESNLASHAELTALSPFDEIHYAVNNEEHVEINARNKRWIMRAVLEDHDSDGDGFDDYQEFLLGTAYDDADSTLTVYAVIEVHLVDGTAALSWNAYPNTQYAVRFTEALDEPWLPLETIPPTSEPDITREYLLESEALSGFFQIIATPVDPVTD</sequence>
<evidence type="ECO:0008006" key="4">
    <source>
        <dbReference type="Google" id="ProtNLM"/>
    </source>
</evidence>
<dbReference type="SUPFAM" id="SSF53474">
    <property type="entry name" value="alpha/beta-Hydrolases"/>
    <property type="match status" value="1"/>
</dbReference>
<dbReference type="EMBL" id="CAAHFH010000002">
    <property type="protein sequence ID" value="VGO22214.1"/>
    <property type="molecule type" value="Genomic_DNA"/>
</dbReference>
<accession>A0A6C2USI3</accession>
<dbReference type="InterPro" id="IPR029058">
    <property type="entry name" value="AB_hydrolase_fold"/>
</dbReference>
<feature type="signal peptide" evidence="1">
    <location>
        <begin position="1"/>
        <end position="21"/>
    </location>
</feature>
<evidence type="ECO:0000313" key="2">
    <source>
        <dbReference type="EMBL" id="VGO22214.1"/>
    </source>
</evidence>
<evidence type="ECO:0000313" key="3">
    <source>
        <dbReference type="Proteomes" id="UP000346198"/>
    </source>
</evidence>
<dbReference type="RefSeq" id="WP_136063612.1">
    <property type="nucleotide sequence ID" value="NZ_CAAHFH010000002.1"/>
</dbReference>
<proteinExistence type="predicted"/>
<organism evidence="2 3">
    <name type="scientific">Pontiella sulfatireligans</name>
    <dbReference type="NCBI Taxonomy" id="2750658"/>
    <lineage>
        <taxon>Bacteria</taxon>
        <taxon>Pseudomonadati</taxon>
        <taxon>Kiritimatiellota</taxon>
        <taxon>Kiritimatiellia</taxon>
        <taxon>Kiritimatiellales</taxon>
        <taxon>Pontiellaceae</taxon>
        <taxon>Pontiella</taxon>
    </lineage>
</organism>
<feature type="chain" id="PRO_5025583298" description="DUF676 domain-containing protein" evidence="1">
    <location>
        <begin position="22"/>
        <end position="530"/>
    </location>
</feature>
<evidence type="ECO:0000256" key="1">
    <source>
        <dbReference type="SAM" id="SignalP"/>
    </source>
</evidence>
<dbReference type="Proteomes" id="UP000346198">
    <property type="component" value="Unassembled WGS sequence"/>
</dbReference>
<gene>
    <name evidence="2" type="ORF">SCARR_04296</name>
</gene>
<dbReference type="Gene3D" id="3.40.50.1820">
    <property type="entry name" value="alpha/beta hydrolase"/>
    <property type="match status" value="1"/>
</dbReference>
<name>A0A6C2USI3_9BACT</name>
<protein>
    <recommendedName>
        <fullName evidence="4">DUF676 domain-containing protein</fullName>
    </recommendedName>
</protein>
<keyword evidence="1" id="KW-0732">Signal</keyword>